<dbReference type="EMBL" id="AP014715">
    <property type="protein sequence ID" value="BAQ22982.1"/>
    <property type="molecule type" value="Genomic_DNA"/>
</dbReference>
<proteinExistence type="predicted"/>
<evidence type="ECO:0000256" key="1">
    <source>
        <dbReference type="SAM" id="MobiDB-lite"/>
    </source>
</evidence>
<evidence type="ECO:0000313" key="3">
    <source>
        <dbReference type="Proteomes" id="UP000225144"/>
    </source>
</evidence>
<feature type="region of interest" description="Disordered" evidence="1">
    <location>
        <begin position="1"/>
        <end position="52"/>
    </location>
</feature>
<feature type="compositionally biased region" description="Basic and acidic residues" evidence="1">
    <location>
        <begin position="37"/>
        <end position="52"/>
    </location>
</feature>
<reference evidence="2 3" key="1">
    <citation type="submission" date="2015-02" db="EMBL/GenBank/DDBJ databases">
        <title>Complete genome sequences of Edwardsiella bacteriophages, PEi20 and PEi26.</title>
        <authorList>
            <person name="Yasuike M."/>
            <person name="Nishiki I."/>
            <person name="Iwasaki Y."/>
            <person name="Nakamura Y."/>
            <person name="Fujiwara A."/>
            <person name="Hassan E.S."/>
            <person name="Mahmoud M.M."/>
            <person name="Kawato Y."/>
            <person name="Nagai S."/>
            <person name="Kobayashi T."/>
            <person name="Ototake M."/>
            <person name="Nakai T."/>
        </authorList>
    </citation>
    <scope>NUCLEOTIDE SEQUENCE [LARGE SCALE GENOMIC DNA]</scope>
</reference>
<organism evidence="2 3">
    <name type="scientific">Edwardsiella phage PEi26</name>
    <dbReference type="NCBI Taxonomy" id="1608311"/>
    <lineage>
        <taxon>Viruses</taxon>
        <taxon>Duplodnaviria</taxon>
        <taxon>Heunggongvirae</taxon>
        <taxon>Uroviricota</taxon>
        <taxon>Caudoviricetes</taxon>
        <taxon>Pantevenvirales</taxon>
        <taxon>Straboviridae</taxon>
        <taxon>Tevenvirinae</taxon>
        <taxon>Kanagawavirus</taxon>
        <taxon>Kanagawavirus pei20</taxon>
    </lineage>
</organism>
<name>A0A0B6VLE9_9CAUD</name>
<feature type="compositionally biased region" description="Polar residues" evidence="1">
    <location>
        <begin position="18"/>
        <end position="33"/>
    </location>
</feature>
<accession>A0A0B6VLE9</accession>
<protein>
    <recommendedName>
        <fullName evidence="4">Major capsid domain-containing protein</fullName>
    </recommendedName>
</protein>
<gene>
    <name evidence="2" type="primary">61.1</name>
</gene>
<dbReference type="Proteomes" id="UP000225144">
    <property type="component" value="Genome"/>
</dbReference>
<evidence type="ECO:0000313" key="2">
    <source>
        <dbReference type="EMBL" id="BAQ22982.1"/>
    </source>
</evidence>
<evidence type="ECO:0008006" key="4">
    <source>
        <dbReference type="Google" id="ProtNLM"/>
    </source>
</evidence>
<sequence length="52" mass="5606">MKTFKEFVNEEMVAGDSGDSTSNIASGTTTGAVTNKGPEEIPKKRKKEDSEK</sequence>